<reference evidence="7 8" key="1">
    <citation type="submission" date="2013-03" db="EMBL/GenBank/DDBJ databases">
        <title>The Genome Sequence of Phialophora europaea CBS 101466.</title>
        <authorList>
            <consortium name="The Broad Institute Genomics Platform"/>
            <person name="Cuomo C."/>
            <person name="de Hoog S."/>
            <person name="Gorbushina A."/>
            <person name="Walker B."/>
            <person name="Young S.K."/>
            <person name="Zeng Q."/>
            <person name="Gargeya S."/>
            <person name="Fitzgerald M."/>
            <person name="Haas B."/>
            <person name="Abouelleil A."/>
            <person name="Allen A.W."/>
            <person name="Alvarado L."/>
            <person name="Arachchi H.M."/>
            <person name="Berlin A.M."/>
            <person name="Chapman S.B."/>
            <person name="Gainer-Dewar J."/>
            <person name="Goldberg J."/>
            <person name="Griggs A."/>
            <person name="Gujja S."/>
            <person name="Hansen M."/>
            <person name="Howarth C."/>
            <person name="Imamovic A."/>
            <person name="Ireland A."/>
            <person name="Larimer J."/>
            <person name="McCowan C."/>
            <person name="Murphy C."/>
            <person name="Pearson M."/>
            <person name="Poon T.W."/>
            <person name="Priest M."/>
            <person name="Roberts A."/>
            <person name="Saif S."/>
            <person name="Shea T."/>
            <person name="Sisk P."/>
            <person name="Sykes S."/>
            <person name="Wortman J."/>
            <person name="Nusbaum C."/>
            <person name="Birren B."/>
        </authorList>
    </citation>
    <scope>NUCLEOTIDE SEQUENCE [LARGE SCALE GENOMIC DNA]</scope>
    <source>
        <strain evidence="7 8">CBS 101466</strain>
    </source>
</reference>
<protein>
    <recommendedName>
        <fullName evidence="3">DNA-directed RNA polymerase III subunit RPC9</fullName>
    </recommendedName>
</protein>
<dbReference type="GO" id="GO:0000166">
    <property type="term" value="F:nucleotide binding"/>
    <property type="evidence" value="ECO:0007669"/>
    <property type="project" value="InterPro"/>
</dbReference>
<organism evidence="7 8">
    <name type="scientific">Cyphellophora europaea (strain CBS 101466)</name>
    <name type="common">Phialophora europaea</name>
    <dbReference type="NCBI Taxonomy" id="1220924"/>
    <lineage>
        <taxon>Eukaryota</taxon>
        <taxon>Fungi</taxon>
        <taxon>Dikarya</taxon>
        <taxon>Ascomycota</taxon>
        <taxon>Pezizomycotina</taxon>
        <taxon>Eurotiomycetes</taxon>
        <taxon>Chaetothyriomycetidae</taxon>
        <taxon>Chaetothyriales</taxon>
        <taxon>Cyphellophoraceae</taxon>
        <taxon>Cyphellophora</taxon>
    </lineage>
</organism>
<dbReference type="InParanoid" id="W2SGE1"/>
<dbReference type="Proteomes" id="UP000030752">
    <property type="component" value="Unassembled WGS sequence"/>
</dbReference>
<dbReference type="SUPFAM" id="SSF47819">
    <property type="entry name" value="HRDC-like"/>
    <property type="match status" value="1"/>
</dbReference>
<dbReference type="PANTHER" id="PTHR15561:SF0">
    <property type="entry name" value="DNA-DIRECTED RNA POLYMERASE III SUBUNIT RPC9"/>
    <property type="match status" value="1"/>
</dbReference>
<name>W2SGE1_CYPE1</name>
<evidence type="ECO:0000256" key="1">
    <source>
        <dbReference type="ARBA" id="ARBA00004123"/>
    </source>
</evidence>
<evidence type="ECO:0000313" key="8">
    <source>
        <dbReference type="Proteomes" id="UP000030752"/>
    </source>
</evidence>
<keyword evidence="5" id="KW-0804">Transcription</keyword>
<dbReference type="InterPro" id="IPR010997">
    <property type="entry name" value="HRDC-like_sf"/>
</dbReference>
<keyword evidence="8" id="KW-1185">Reference proteome</keyword>
<dbReference type="AlphaFoldDB" id="W2SGE1"/>
<dbReference type="PANTHER" id="PTHR15561">
    <property type="entry name" value="CALCITONIN GENE-RELATED PEPTIDE-RECEPTOR COMPONENT PROTEIN"/>
    <property type="match status" value="1"/>
</dbReference>
<evidence type="ECO:0000256" key="6">
    <source>
        <dbReference type="ARBA" id="ARBA00023242"/>
    </source>
</evidence>
<evidence type="ECO:0000313" key="7">
    <source>
        <dbReference type="EMBL" id="ETN47068.1"/>
    </source>
</evidence>
<dbReference type="Pfam" id="PF03874">
    <property type="entry name" value="RNA_pol_Rpb4"/>
    <property type="match status" value="1"/>
</dbReference>
<evidence type="ECO:0000256" key="2">
    <source>
        <dbReference type="ARBA" id="ARBA00006898"/>
    </source>
</evidence>
<keyword evidence="6" id="KW-0539">Nucleus</keyword>
<evidence type="ECO:0000256" key="4">
    <source>
        <dbReference type="ARBA" id="ARBA00022478"/>
    </source>
</evidence>
<dbReference type="GeneID" id="19968597"/>
<comment type="similarity">
    <text evidence="2">Belongs to the eukaryotic RPC9 RNA polymerase subunit family.</text>
</comment>
<evidence type="ECO:0000256" key="5">
    <source>
        <dbReference type="ARBA" id="ARBA00023163"/>
    </source>
</evidence>
<dbReference type="GO" id="GO:0006384">
    <property type="term" value="P:transcription initiation at RNA polymerase III promoter"/>
    <property type="evidence" value="ECO:0007669"/>
    <property type="project" value="InterPro"/>
</dbReference>
<dbReference type="STRING" id="1220924.W2SGE1"/>
<dbReference type="EMBL" id="KB822711">
    <property type="protein sequence ID" value="ETN47068.1"/>
    <property type="molecule type" value="Genomic_DNA"/>
</dbReference>
<dbReference type="Gene3D" id="1.20.1250.40">
    <property type="match status" value="1"/>
</dbReference>
<dbReference type="InterPro" id="IPR038846">
    <property type="entry name" value="RPC9"/>
</dbReference>
<dbReference type="VEuPathDB" id="FungiDB:HMPREF1541_01258"/>
<comment type="subcellular location">
    <subcellularLocation>
        <location evidence="1">Nucleus</location>
    </subcellularLocation>
</comment>
<proteinExistence type="inferred from homology"/>
<evidence type="ECO:0000256" key="3">
    <source>
        <dbReference type="ARBA" id="ARBA00016672"/>
    </source>
</evidence>
<gene>
    <name evidence="7" type="ORF">HMPREF1541_01258</name>
</gene>
<dbReference type="RefSeq" id="XP_008711780.1">
    <property type="nucleotide sequence ID" value="XM_008713558.1"/>
</dbReference>
<dbReference type="GO" id="GO:0005666">
    <property type="term" value="C:RNA polymerase III complex"/>
    <property type="evidence" value="ECO:0007669"/>
    <property type="project" value="InterPro"/>
</dbReference>
<dbReference type="InterPro" id="IPR005574">
    <property type="entry name" value="Rpb4/RPC9"/>
</dbReference>
<keyword evidence="4" id="KW-0240">DNA-directed RNA polymerase</keyword>
<dbReference type="InterPro" id="IPR038324">
    <property type="entry name" value="Rpb4/RPC9_sf"/>
</dbReference>
<sequence>MIVVDPQSALLTNAEVYDFLKAQKQRPADKKLGAYEPVNLASCIQVRKDVQKYIDITAPHTASLPAPEAYMSEVVKRLRQFDLTKTEVYSIVNLGIGLPRVQPSVNGEAEGMEVDGQEEATTNGMEPIAQITMPDDDGDDATAEADAADDQSGRYLLGLVVENLDERFSGEEGDDKIQAIIRVLRGCTALSTSTTNGDHEAHPS</sequence>
<dbReference type="OrthoDB" id="1746530at2759"/>
<dbReference type="eggNOG" id="KOG4168">
    <property type="taxonomic scope" value="Eukaryota"/>
</dbReference>
<dbReference type="HOGENOM" id="CLU_103833_0_0_1"/>
<accession>W2SGE1</accession>